<accession>A0AAD3T3M0</accession>
<sequence length="268" mass="28432">MPADAPGTSNGVDVAGCEAGVLPRVSVPPEIMETGLGPNLTAASLLSVSERSENSVDAESVPEVGIPRVASCPALVQLCNQQIDLTYMPSAECQSAGIKSLAPPAESMPLLSPRSSDDQACLDAASLLLASDSAGVCWRPVAQVLISLLSWSLFLMGHAAGSLVLRCWDAWKLVILADENPMWMLISHESGVNCEWQLLLMMDLMETLNFGPLLLGATFDAVAFDGGGCFGMSCKCRVELMASCCFFPWSLNCGWLIVADAVWCTVGW</sequence>
<evidence type="ECO:0000313" key="2">
    <source>
        <dbReference type="Proteomes" id="UP001279734"/>
    </source>
</evidence>
<dbReference type="Proteomes" id="UP001279734">
    <property type="component" value="Unassembled WGS sequence"/>
</dbReference>
<reference evidence="1" key="1">
    <citation type="submission" date="2023-05" db="EMBL/GenBank/DDBJ databases">
        <title>Nepenthes gracilis genome sequencing.</title>
        <authorList>
            <person name="Fukushima K."/>
        </authorList>
    </citation>
    <scope>NUCLEOTIDE SEQUENCE</scope>
    <source>
        <strain evidence="1">SING2019-196</strain>
    </source>
</reference>
<dbReference type="EMBL" id="BSYO01000023">
    <property type="protein sequence ID" value="GMH21201.1"/>
    <property type="molecule type" value="Genomic_DNA"/>
</dbReference>
<proteinExistence type="predicted"/>
<gene>
    <name evidence="1" type="ORF">Nepgr_023043</name>
</gene>
<organism evidence="1 2">
    <name type="scientific">Nepenthes gracilis</name>
    <name type="common">Slender pitcher plant</name>
    <dbReference type="NCBI Taxonomy" id="150966"/>
    <lineage>
        <taxon>Eukaryota</taxon>
        <taxon>Viridiplantae</taxon>
        <taxon>Streptophyta</taxon>
        <taxon>Embryophyta</taxon>
        <taxon>Tracheophyta</taxon>
        <taxon>Spermatophyta</taxon>
        <taxon>Magnoliopsida</taxon>
        <taxon>eudicotyledons</taxon>
        <taxon>Gunneridae</taxon>
        <taxon>Pentapetalae</taxon>
        <taxon>Caryophyllales</taxon>
        <taxon>Nepenthaceae</taxon>
        <taxon>Nepenthes</taxon>
    </lineage>
</organism>
<name>A0AAD3T3M0_NEPGR</name>
<evidence type="ECO:0000313" key="1">
    <source>
        <dbReference type="EMBL" id="GMH21201.1"/>
    </source>
</evidence>
<dbReference type="AlphaFoldDB" id="A0AAD3T3M0"/>
<protein>
    <submittedName>
        <fullName evidence="1">Uncharacterized protein</fullName>
    </submittedName>
</protein>
<comment type="caution">
    <text evidence="1">The sequence shown here is derived from an EMBL/GenBank/DDBJ whole genome shotgun (WGS) entry which is preliminary data.</text>
</comment>
<keyword evidence="2" id="KW-1185">Reference proteome</keyword>